<feature type="domain" description="Chorismate-utilising enzyme C-terminal" evidence="2">
    <location>
        <begin position="128"/>
        <end position="384"/>
    </location>
</feature>
<dbReference type="Gene3D" id="3.60.120.10">
    <property type="entry name" value="Anthranilate synthase"/>
    <property type="match status" value="1"/>
</dbReference>
<dbReference type="EMBL" id="CP066776">
    <property type="protein sequence ID" value="QQL45661.1"/>
    <property type="molecule type" value="Genomic_DNA"/>
</dbReference>
<proteinExistence type="predicted"/>
<dbReference type="InterPro" id="IPR019999">
    <property type="entry name" value="Anth_synth_I-like"/>
</dbReference>
<dbReference type="PANTHER" id="PTHR11236:SF9">
    <property type="entry name" value="ANTHRANILATE SYNTHASE COMPONENT 1"/>
    <property type="match status" value="1"/>
</dbReference>
<evidence type="ECO:0000313" key="3">
    <source>
        <dbReference type="EMBL" id="QQL45661.1"/>
    </source>
</evidence>
<dbReference type="InterPro" id="IPR005801">
    <property type="entry name" value="ADC_synthase"/>
</dbReference>
<dbReference type="PANTHER" id="PTHR11236">
    <property type="entry name" value="AMINOBENZOATE/ANTHRANILATE SYNTHASE"/>
    <property type="match status" value="1"/>
</dbReference>
<evidence type="ECO:0000313" key="4">
    <source>
        <dbReference type="Proteomes" id="UP000475117"/>
    </source>
</evidence>
<keyword evidence="4" id="KW-1185">Reference proteome</keyword>
<feature type="compositionally biased region" description="Basic and acidic residues" evidence="1">
    <location>
        <begin position="220"/>
        <end position="233"/>
    </location>
</feature>
<dbReference type="AlphaFoldDB" id="A0A6B3LFH0"/>
<dbReference type="InterPro" id="IPR015890">
    <property type="entry name" value="Chorismate_C"/>
</dbReference>
<organism evidence="3 4">
    <name type="scientific">Sulfuriroseicoccus oceanibius</name>
    <dbReference type="NCBI Taxonomy" id="2707525"/>
    <lineage>
        <taxon>Bacteria</taxon>
        <taxon>Pseudomonadati</taxon>
        <taxon>Verrucomicrobiota</taxon>
        <taxon>Verrucomicrobiia</taxon>
        <taxon>Verrucomicrobiales</taxon>
        <taxon>Verrucomicrobiaceae</taxon>
        <taxon>Sulfuriroseicoccus</taxon>
    </lineage>
</organism>
<reference evidence="3 4" key="1">
    <citation type="submission" date="2020-12" db="EMBL/GenBank/DDBJ databases">
        <title>Sulforoseuscoccus oceanibium gen. nov., sp. nov., a representative of the phylum Verrucomicrobia with special cytoplasmic membrane, and proposal of Sulforoseuscoccusaceae fam. nov.</title>
        <authorList>
            <person name="Xi F."/>
        </authorList>
    </citation>
    <scope>NUCLEOTIDE SEQUENCE [LARGE SCALE GENOMIC DNA]</scope>
    <source>
        <strain evidence="3 4">T37</strain>
    </source>
</reference>
<feature type="region of interest" description="Disordered" evidence="1">
    <location>
        <begin position="213"/>
        <end position="233"/>
    </location>
</feature>
<dbReference type="Pfam" id="PF00425">
    <property type="entry name" value="Chorismate_bind"/>
    <property type="match status" value="1"/>
</dbReference>
<dbReference type="SUPFAM" id="SSF56322">
    <property type="entry name" value="ADC synthase"/>
    <property type="match status" value="1"/>
</dbReference>
<dbReference type="RefSeq" id="WP_164365640.1">
    <property type="nucleotide sequence ID" value="NZ_CP066776.1"/>
</dbReference>
<evidence type="ECO:0000256" key="1">
    <source>
        <dbReference type="SAM" id="MobiDB-lite"/>
    </source>
</evidence>
<protein>
    <submittedName>
        <fullName evidence="3">Anthranilate synthase component I family protein</fullName>
    </submittedName>
</protein>
<dbReference type="KEGG" id="soa:G3M56_003460"/>
<dbReference type="PRINTS" id="PR00095">
    <property type="entry name" value="ANTSNTHASEI"/>
</dbReference>
<dbReference type="GO" id="GO:0000162">
    <property type="term" value="P:L-tryptophan biosynthetic process"/>
    <property type="evidence" value="ECO:0007669"/>
    <property type="project" value="TreeGrafter"/>
</dbReference>
<accession>A0A6B3LFH0</accession>
<dbReference type="Proteomes" id="UP000475117">
    <property type="component" value="Chromosome"/>
</dbReference>
<evidence type="ECO:0000259" key="2">
    <source>
        <dbReference type="Pfam" id="PF00425"/>
    </source>
</evidence>
<gene>
    <name evidence="3" type="ORF">G3M56_003460</name>
</gene>
<name>A0A6B3LFH0_9BACT</name>
<sequence>MNPSPRADLEAFRKATTANDGDGVVWLDAAGRSEGEVNPGARLFSDPVAVVTGNLMDPVDRDRLRAALAELNPERGALAGAVDYDGSFQFGVYTDYLTSPASFAGRAVEDLPPPLDPAPELQPEMSRGQFCDAVARIKEYIAAGDIYQVNLAQRFSGAGISGAAAVQLYQRLRGYSPAPRGAFVSLQGRQLLSASPELFLEFDPETRRLVTRPIKGTRPRRSDQAADAQSREELLASEKERAELIMITDLERNDLGQVCEFGSVAVSEIACLESFEQVYHLVSTVGGTLASGVDAIDAMAACYPGGSITGAPKKRAMEIIEELEPCPRGPYTGAIGFFGADGSAGFNIAIRTMVATEEEMSFHVGAGIVADSDPAAEYEETLHKGKGMALALGLPWSV</sequence>